<dbReference type="STRING" id="709881.SAMN04489832_0303"/>
<dbReference type="EMBL" id="FSQT01000001">
    <property type="protein sequence ID" value="SIM50328.1"/>
    <property type="molecule type" value="Genomic_DNA"/>
</dbReference>
<sequence>MRDKPNVTASGTGETDLAPRRGRTASLGKGMR</sequence>
<gene>
    <name evidence="2" type="ORF">SAMN04489832_0303</name>
</gene>
<evidence type="ECO:0000313" key="3">
    <source>
        <dbReference type="Proteomes" id="UP000185124"/>
    </source>
</evidence>
<keyword evidence="3" id="KW-1185">Reference proteome</keyword>
<proteinExistence type="predicted"/>
<name>A0A1N5TQV1_9ACTN</name>
<organism evidence="2 3">
    <name type="scientific">Micromonospora cremea</name>
    <dbReference type="NCBI Taxonomy" id="709881"/>
    <lineage>
        <taxon>Bacteria</taxon>
        <taxon>Bacillati</taxon>
        <taxon>Actinomycetota</taxon>
        <taxon>Actinomycetes</taxon>
        <taxon>Micromonosporales</taxon>
        <taxon>Micromonosporaceae</taxon>
        <taxon>Micromonospora</taxon>
    </lineage>
</organism>
<evidence type="ECO:0000256" key="1">
    <source>
        <dbReference type="SAM" id="MobiDB-lite"/>
    </source>
</evidence>
<protein>
    <submittedName>
        <fullName evidence="2">Uncharacterized protein</fullName>
    </submittedName>
</protein>
<dbReference type="AlphaFoldDB" id="A0A1N5TQV1"/>
<accession>A0A1N5TQV1</accession>
<reference evidence="3" key="1">
    <citation type="submission" date="2016-12" db="EMBL/GenBank/DDBJ databases">
        <authorList>
            <person name="Varghese N."/>
            <person name="Submissions S."/>
        </authorList>
    </citation>
    <scope>NUCLEOTIDE SEQUENCE [LARGE SCALE GENOMIC DNA]</scope>
    <source>
        <strain evidence="3">DSM 45599</strain>
    </source>
</reference>
<evidence type="ECO:0000313" key="2">
    <source>
        <dbReference type="EMBL" id="SIM50328.1"/>
    </source>
</evidence>
<dbReference type="Proteomes" id="UP000185124">
    <property type="component" value="Unassembled WGS sequence"/>
</dbReference>
<feature type="region of interest" description="Disordered" evidence="1">
    <location>
        <begin position="1"/>
        <end position="32"/>
    </location>
</feature>